<feature type="transmembrane region" description="Helical" evidence="1">
    <location>
        <begin position="93"/>
        <end position="110"/>
    </location>
</feature>
<dbReference type="RefSeq" id="WP_116236316.1">
    <property type="nucleotide sequence ID" value="NZ_QRDP01000004.1"/>
</dbReference>
<dbReference type="AlphaFoldDB" id="A0A3D9FHC3"/>
<keyword evidence="1" id="KW-0472">Membrane</keyword>
<proteinExistence type="predicted"/>
<protein>
    <submittedName>
        <fullName evidence="2">Uncharacterized protein</fullName>
    </submittedName>
</protein>
<evidence type="ECO:0000313" key="2">
    <source>
        <dbReference type="EMBL" id="RED16977.1"/>
    </source>
</evidence>
<reference evidence="2 3" key="1">
    <citation type="submission" date="2018-07" db="EMBL/GenBank/DDBJ databases">
        <title>Genomic Encyclopedia of Type Strains, Phase IV (KMG-IV): sequencing the most valuable type-strain genomes for metagenomic binning, comparative biology and taxonomic classification.</title>
        <authorList>
            <person name="Goeker M."/>
        </authorList>
    </citation>
    <scope>NUCLEOTIDE SEQUENCE [LARGE SCALE GENOMIC DNA]</scope>
    <source>
        <strain evidence="2 3">DSM 26725</strain>
    </source>
</reference>
<dbReference type="Proteomes" id="UP000256310">
    <property type="component" value="Unassembled WGS sequence"/>
</dbReference>
<keyword evidence="1" id="KW-0812">Transmembrane</keyword>
<sequence length="158" mass="17652">MEFNGHLTIDRPGVVDRIREVLPDRLAGDGFAIFTAVPLRGQRKLSWLQRFRRAFRRRGKLDFSVRMANSVRFEMPFGPTGAVSYTVVVPHHGRVIGALILVAALAAYWLDGFFPALFIAVVGSGLVGVGLHYAMRKSVVRYLGLLPGQYREHRLSMG</sequence>
<keyword evidence="1" id="KW-1133">Transmembrane helix</keyword>
<name>A0A3D9FHC3_9SPHN</name>
<evidence type="ECO:0000313" key="3">
    <source>
        <dbReference type="Proteomes" id="UP000256310"/>
    </source>
</evidence>
<dbReference type="EMBL" id="QRDP01000004">
    <property type="protein sequence ID" value="RED16977.1"/>
    <property type="molecule type" value="Genomic_DNA"/>
</dbReference>
<keyword evidence="3" id="KW-1185">Reference proteome</keyword>
<accession>A0A3D9FHC3</accession>
<evidence type="ECO:0000256" key="1">
    <source>
        <dbReference type="SAM" id="Phobius"/>
    </source>
</evidence>
<organism evidence="2 3">
    <name type="scientific">Parasphingopyxis lamellibrachiae</name>
    <dbReference type="NCBI Taxonomy" id="680125"/>
    <lineage>
        <taxon>Bacteria</taxon>
        <taxon>Pseudomonadati</taxon>
        <taxon>Pseudomonadota</taxon>
        <taxon>Alphaproteobacteria</taxon>
        <taxon>Sphingomonadales</taxon>
        <taxon>Sphingomonadaceae</taxon>
        <taxon>Parasphingopyxis</taxon>
    </lineage>
</organism>
<feature type="transmembrane region" description="Helical" evidence="1">
    <location>
        <begin position="116"/>
        <end position="135"/>
    </location>
</feature>
<comment type="caution">
    <text evidence="2">The sequence shown here is derived from an EMBL/GenBank/DDBJ whole genome shotgun (WGS) entry which is preliminary data.</text>
</comment>
<gene>
    <name evidence="2" type="ORF">DFR46_2011</name>
</gene>